<dbReference type="GeneID" id="54415262"/>
<proteinExistence type="predicted"/>
<evidence type="ECO:0000313" key="3">
    <source>
        <dbReference type="RefSeq" id="XP_033536838.1"/>
    </source>
</evidence>
<accession>A0A6G1GAT4</accession>
<sequence>MVAGSTAAGFGYLVGWIPAPFFVLRFFDLCCSLSMSVPSTSSFGAEAIVETARTLAGNDGSRQCEPVSGLVYRARAAGSSDPSSARVRGSEATGPCWYRDGYPERLVSTVYEIFSDEWRV</sequence>
<dbReference type="EMBL" id="ML975152">
    <property type="protein sequence ID" value="KAF1815207.1"/>
    <property type="molecule type" value="Genomic_DNA"/>
</dbReference>
<evidence type="ECO:0000313" key="1">
    <source>
        <dbReference type="EMBL" id="KAF1815207.1"/>
    </source>
</evidence>
<dbReference type="RefSeq" id="XP_033536838.1">
    <property type="nucleotide sequence ID" value="XM_033674692.1"/>
</dbReference>
<keyword evidence="2" id="KW-1185">Reference proteome</keyword>
<name>A0A6G1GAT4_9PEZI</name>
<reference evidence="3" key="3">
    <citation type="submission" date="2025-04" db="UniProtKB">
        <authorList>
            <consortium name="RefSeq"/>
        </authorList>
    </citation>
    <scope>IDENTIFICATION</scope>
    <source>
        <strain evidence="3">CBS 781.70</strain>
    </source>
</reference>
<reference evidence="1 3" key="1">
    <citation type="submission" date="2020-01" db="EMBL/GenBank/DDBJ databases">
        <authorList>
            <consortium name="DOE Joint Genome Institute"/>
            <person name="Haridas S."/>
            <person name="Albert R."/>
            <person name="Binder M."/>
            <person name="Bloem J."/>
            <person name="Labutti K."/>
            <person name="Salamov A."/>
            <person name="Andreopoulos B."/>
            <person name="Baker S.E."/>
            <person name="Barry K."/>
            <person name="Bills G."/>
            <person name="Bluhm B.H."/>
            <person name="Cannon C."/>
            <person name="Castanera R."/>
            <person name="Culley D.E."/>
            <person name="Daum C."/>
            <person name="Ezra D."/>
            <person name="Gonzalez J.B."/>
            <person name="Henrissat B."/>
            <person name="Kuo A."/>
            <person name="Liang C."/>
            <person name="Lipzen A."/>
            <person name="Lutzoni F."/>
            <person name="Magnuson J."/>
            <person name="Mondo S."/>
            <person name="Nolan M."/>
            <person name="Ohm R."/>
            <person name="Pangilinan J."/>
            <person name="Park H.-J."/>
            <person name="Ramirez L."/>
            <person name="Alfaro M."/>
            <person name="Sun H."/>
            <person name="Tritt A."/>
            <person name="Yoshinaga Y."/>
            <person name="Zwiers L.-H."/>
            <person name="Turgeon B.G."/>
            <person name="Goodwin S.B."/>
            <person name="Spatafora J.W."/>
            <person name="Crous P.W."/>
            <person name="Grigoriev I.V."/>
        </authorList>
    </citation>
    <scope>NUCLEOTIDE SEQUENCE</scope>
    <source>
        <strain evidence="1 3">CBS 781.70</strain>
    </source>
</reference>
<gene>
    <name evidence="1 3" type="ORF">P152DRAFT_248693</name>
</gene>
<reference evidence="3" key="2">
    <citation type="submission" date="2020-04" db="EMBL/GenBank/DDBJ databases">
        <authorList>
            <consortium name="NCBI Genome Project"/>
        </authorList>
    </citation>
    <scope>NUCLEOTIDE SEQUENCE</scope>
    <source>
        <strain evidence="3">CBS 781.70</strain>
    </source>
</reference>
<organism evidence="1">
    <name type="scientific">Eremomyces bilateralis CBS 781.70</name>
    <dbReference type="NCBI Taxonomy" id="1392243"/>
    <lineage>
        <taxon>Eukaryota</taxon>
        <taxon>Fungi</taxon>
        <taxon>Dikarya</taxon>
        <taxon>Ascomycota</taxon>
        <taxon>Pezizomycotina</taxon>
        <taxon>Dothideomycetes</taxon>
        <taxon>Dothideomycetes incertae sedis</taxon>
        <taxon>Eremomycetales</taxon>
        <taxon>Eremomycetaceae</taxon>
        <taxon>Eremomyces</taxon>
    </lineage>
</organism>
<dbReference type="AlphaFoldDB" id="A0A6G1GAT4"/>
<evidence type="ECO:0000313" key="2">
    <source>
        <dbReference type="Proteomes" id="UP000504638"/>
    </source>
</evidence>
<dbReference type="Proteomes" id="UP000504638">
    <property type="component" value="Unplaced"/>
</dbReference>
<protein>
    <submittedName>
        <fullName evidence="1 3">Uncharacterized protein</fullName>
    </submittedName>
</protein>